<reference evidence="3 4" key="1">
    <citation type="journal article" date="2016" name="Nat. Commun.">
        <title>Thousands of microbial genomes shed light on interconnected biogeochemical processes in an aquifer system.</title>
        <authorList>
            <person name="Anantharaman K."/>
            <person name="Brown C.T."/>
            <person name="Hug L.A."/>
            <person name="Sharon I."/>
            <person name="Castelle C.J."/>
            <person name="Probst A.J."/>
            <person name="Thomas B.C."/>
            <person name="Singh A."/>
            <person name="Wilkins M.J."/>
            <person name="Karaoz U."/>
            <person name="Brodie E.L."/>
            <person name="Williams K.H."/>
            <person name="Hubbard S.S."/>
            <person name="Banfield J.F."/>
        </authorList>
    </citation>
    <scope>NUCLEOTIDE SEQUENCE [LARGE SCALE GENOMIC DNA]</scope>
</reference>
<name>A0A1F4VCT7_UNCKA</name>
<accession>A0A1F4VCT7</accession>
<sequence length="290" mass="33665">MKEPLVSVNIPTFNSEATLEKTLKSIKSQSYKNMEIILIDGFSKDKTVKIAKRYGCKVGYALAVGKARKLGFDMSRGVYIFFIDSDQTIDKDTISECVKECETGGYDEVTLFERSIVLNNTYLEKIIEYDKWIFHSLEDDDPLMGSAIPRFFRKKILSKIDWPVKLFMFEHNAIYIETLKFKPKVKFRADLSIYHYEQNTWVKYIKRFFHYGQSYFICLKYYPKDVAMHSLPRRSYFTRKALSKPDLWLGLILLYVIKGASASLGGLAYILRGGKDERSSELEKGGIKEE</sequence>
<protein>
    <recommendedName>
        <fullName evidence="2">Glycosyltransferase 2-like domain-containing protein</fullName>
    </recommendedName>
</protein>
<keyword evidence="1" id="KW-0812">Transmembrane</keyword>
<keyword evidence="1" id="KW-1133">Transmembrane helix</keyword>
<proteinExistence type="predicted"/>
<feature type="domain" description="Glycosyltransferase 2-like" evidence="2">
    <location>
        <begin position="7"/>
        <end position="111"/>
    </location>
</feature>
<organism evidence="3 4">
    <name type="scientific">candidate division WWE3 bacterium RIFCSPLOWO2_01_FULL_41_18</name>
    <dbReference type="NCBI Taxonomy" id="1802625"/>
    <lineage>
        <taxon>Bacteria</taxon>
        <taxon>Katanobacteria</taxon>
    </lineage>
</organism>
<dbReference type="PANTHER" id="PTHR22916">
    <property type="entry name" value="GLYCOSYLTRANSFERASE"/>
    <property type="match status" value="1"/>
</dbReference>
<dbReference type="Proteomes" id="UP000176504">
    <property type="component" value="Unassembled WGS sequence"/>
</dbReference>
<evidence type="ECO:0000313" key="4">
    <source>
        <dbReference type="Proteomes" id="UP000176504"/>
    </source>
</evidence>
<dbReference type="Gene3D" id="3.90.550.10">
    <property type="entry name" value="Spore Coat Polysaccharide Biosynthesis Protein SpsA, Chain A"/>
    <property type="match status" value="1"/>
</dbReference>
<dbReference type="InterPro" id="IPR029044">
    <property type="entry name" value="Nucleotide-diphossugar_trans"/>
</dbReference>
<dbReference type="PANTHER" id="PTHR22916:SF66">
    <property type="entry name" value="BETA-1,3-GALACTOSYLTRANSFERASE-RELATED"/>
    <property type="match status" value="1"/>
</dbReference>
<comment type="caution">
    <text evidence="3">The sequence shown here is derived from an EMBL/GenBank/DDBJ whole genome shotgun (WGS) entry which is preliminary data.</text>
</comment>
<dbReference type="InterPro" id="IPR001173">
    <property type="entry name" value="Glyco_trans_2-like"/>
</dbReference>
<dbReference type="AlphaFoldDB" id="A0A1F4VCT7"/>
<dbReference type="CDD" id="cd00761">
    <property type="entry name" value="Glyco_tranf_GTA_type"/>
    <property type="match status" value="1"/>
</dbReference>
<dbReference type="Pfam" id="PF00535">
    <property type="entry name" value="Glycos_transf_2"/>
    <property type="match status" value="1"/>
</dbReference>
<evidence type="ECO:0000313" key="3">
    <source>
        <dbReference type="EMBL" id="OGC54974.1"/>
    </source>
</evidence>
<evidence type="ECO:0000259" key="2">
    <source>
        <dbReference type="Pfam" id="PF00535"/>
    </source>
</evidence>
<dbReference type="SUPFAM" id="SSF53448">
    <property type="entry name" value="Nucleotide-diphospho-sugar transferases"/>
    <property type="match status" value="1"/>
</dbReference>
<evidence type="ECO:0000256" key="1">
    <source>
        <dbReference type="SAM" id="Phobius"/>
    </source>
</evidence>
<keyword evidence="1" id="KW-0472">Membrane</keyword>
<gene>
    <name evidence="3" type="ORF">A3A78_03265</name>
</gene>
<dbReference type="EMBL" id="MEVI01000003">
    <property type="protein sequence ID" value="OGC54974.1"/>
    <property type="molecule type" value="Genomic_DNA"/>
</dbReference>
<feature type="transmembrane region" description="Helical" evidence="1">
    <location>
        <begin position="247"/>
        <end position="271"/>
    </location>
</feature>